<dbReference type="Proteomes" id="UP000785653">
    <property type="component" value="Unassembled WGS sequence"/>
</dbReference>
<dbReference type="AlphaFoldDB" id="A0A930LM04"/>
<sequence>MARRDGIELYDSNARRISSLLSIQTTILDDVADDIRREARRAAMPYRKSIGDSYVDHFKVKTDRYTGKGKHKQYPVYDRLVVNDHYAAHIVELGIGQDVIHFSDGRDQKVTELQRGHFFLTGAAAKVVGMKKLRRPRPALRKADWGKKEARAAINRGTVFRHDVLRKGK</sequence>
<comment type="caution">
    <text evidence="1">The sequence shown here is derived from an EMBL/GenBank/DDBJ whole genome shotgun (WGS) entry which is preliminary data.</text>
</comment>
<evidence type="ECO:0000313" key="2">
    <source>
        <dbReference type="Proteomes" id="UP000785653"/>
    </source>
</evidence>
<organism evidence="1 2">
    <name type="scientific">Rothia mucilaginosa</name>
    <dbReference type="NCBI Taxonomy" id="43675"/>
    <lineage>
        <taxon>Bacteria</taxon>
        <taxon>Bacillati</taxon>
        <taxon>Actinomycetota</taxon>
        <taxon>Actinomycetes</taxon>
        <taxon>Micrococcales</taxon>
        <taxon>Micrococcaceae</taxon>
        <taxon>Rothia</taxon>
    </lineage>
</organism>
<name>A0A930LM04_9MICC</name>
<reference evidence="1" key="1">
    <citation type="submission" date="2020-04" db="EMBL/GenBank/DDBJ databases">
        <title>Deep metagenomics examines the oral microbiome during advanced dental caries in children, revealing novel taxa and co-occurrences with host molecules.</title>
        <authorList>
            <person name="Baker J.L."/>
            <person name="Morton J.T."/>
            <person name="Dinis M."/>
            <person name="Alvarez R."/>
            <person name="Tran N.C."/>
            <person name="Knight R."/>
            <person name="Edlund A."/>
        </authorList>
    </citation>
    <scope>NUCLEOTIDE SEQUENCE</scope>
    <source>
        <strain evidence="1">JCVI_47_bin.3</strain>
    </source>
</reference>
<accession>A0A930LM04</accession>
<evidence type="ECO:0000313" key="1">
    <source>
        <dbReference type="EMBL" id="MBF1672644.1"/>
    </source>
</evidence>
<dbReference type="EMBL" id="JABZXS010000001">
    <property type="protein sequence ID" value="MBF1672644.1"/>
    <property type="molecule type" value="Genomic_DNA"/>
</dbReference>
<protein>
    <submittedName>
        <fullName evidence="1">Uncharacterized protein</fullName>
    </submittedName>
</protein>
<proteinExistence type="predicted"/>
<gene>
    <name evidence="1" type="ORF">HXO65_00290</name>
</gene>